<dbReference type="EMBL" id="JAUCMV010000002">
    <property type="protein sequence ID" value="KAK0417253.1"/>
    <property type="molecule type" value="Genomic_DNA"/>
</dbReference>
<feature type="region of interest" description="Disordered" evidence="1">
    <location>
        <begin position="156"/>
        <end position="195"/>
    </location>
</feature>
<keyword evidence="3" id="KW-1185">Reference proteome</keyword>
<gene>
    <name evidence="2" type="ORF">QR680_012907</name>
</gene>
<evidence type="ECO:0000256" key="1">
    <source>
        <dbReference type="SAM" id="MobiDB-lite"/>
    </source>
</evidence>
<comment type="caution">
    <text evidence="2">The sequence shown here is derived from an EMBL/GenBank/DDBJ whole genome shotgun (WGS) entry which is preliminary data.</text>
</comment>
<dbReference type="AlphaFoldDB" id="A0AA39I614"/>
<evidence type="ECO:0000313" key="3">
    <source>
        <dbReference type="Proteomes" id="UP001175271"/>
    </source>
</evidence>
<feature type="compositionally biased region" description="Polar residues" evidence="1">
    <location>
        <begin position="157"/>
        <end position="167"/>
    </location>
</feature>
<name>A0AA39I614_9BILA</name>
<reference evidence="2" key="1">
    <citation type="submission" date="2023-06" db="EMBL/GenBank/DDBJ databases">
        <title>Genomic analysis of the entomopathogenic nematode Steinernema hermaphroditum.</title>
        <authorList>
            <person name="Schwarz E.M."/>
            <person name="Heppert J.K."/>
            <person name="Baniya A."/>
            <person name="Schwartz H.T."/>
            <person name="Tan C.-H."/>
            <person name="Antoshechkin I."/>
            <person name="Sternberg P.W."/>
            <person name="Goodrich-Blair H."/>
            <person name="Dillman A.R."/>
        </authorList>
    </citation>
    <scope>NUCLEOTIDE SEQUENCE</scope>
    <source>
        <strain evidence="2">PS9179</strain>
        <tissue evidence="2">Whole animal</tissue>
    </source>
</reference>
<protein>
    <submittedName>
        <fullName evidence="2">Uncharacterized protein</fullName>
    </submittedName>
</protein>
<organism evidence="2 3">
    <name type="scientific">Steinernema hermaphroditum</name>
    <dbReference type="NCBI Taxonomy" id="289476"/>
    <lineage>
        <taxon>Eukaryota</taxon>
        <taxon>Metazoa</taxon>
        <taxon>Ecdysozoa</taxon>
        <taxon>Nematoda</taxon>
        <taxon>Chromadorea</taxon>
        <taxon>Rhabditida</taxon>
        <taxon>Tylenchina</taxon>
        <taxon>Panagrolaimomorpha</taxon>
        <taxon>Strongyloidoidea</taxon>
        <taxon>Steinernematidae</taxon>
        <taxon>Steinernema</taxon>
    </lineage>
</organism>
<proteinExistence type="predicted"/>
<sequence length="195" mass="21802">MYRGLTQPVQKFSKSDVSCKVGASTIQFYFASGVNCVQVASAGAKLVFFRRLSARNFQQQCPWNVQNNAVCGNRDYCDVKDKAFEHPSAFFVPYSLNIALHLAIRPYSKQLPMRPQIPPLLHRMSNHGLWIITKSATALQEVSAFSDPLSALRERSASSGTKSTSPRCNFGTLHPAYRQRSYRQRGVSEAGSHKK</sequence>
<accession>A0AA39I614</accession>
<evidence type="ECO:0000313" key="2">
    <source>
        <dbReference type="EMBL" id="KAK0417253.1"/>
    </source>
</evidence>
<dbReference type="Proteomes" id="UP001175271">
    <property type="component" value="Unassembled WGS sequence"/>
</dbReference>